<dbReference type="InterPro" id="IPR011527">
    <property type="entry name" value="ABC1_TM_dom"/>
</dbReference>
<evidence type="ECO:0000256" key="4">
    <source>
        <dbReference type="ARBA" id="ARBA00023136"/>
    </source>
</evidence>
<dbReference type="Gene3D" id="1.20.1560.10">
    <property type="entry name" value="ABC transporter type 1, transmembrane domain"/>
    <property type="match status" value="1"/>
</dbReference>
<feature type="transmembrane region" description="Helical" evidence="5">
    <location>
        <begin position="34"/>
        <end position="53"/>
    </location>
</feature>
<comment type="caution">
    <text evidence="7">The sequence shown here is derived from an EMBL/GenBank/DDBJ whole genome shotgun (WGS) entry which is preliminary data.</text>
</comment>
<reference evidence="7 8" key="1">
    <citation type="submission" date="2024-07" db="EMBL/GenBank/DDBJ databases">
        <title>Marimonas sp.nov., isolated from tidal-flat sediment.</title>
        <authorList>
            <person name="Jayan J.N."/>
            <person name="Lee S.S."/>
        </authorList>
    </citation>
    <scope>NUCLEOTIDE SEQUENCE [LARGE SCALE GENOMIC DNA]</scope>
    <source>
        <strain evidence="7 8">MJW-29</strain>
    </source>
</reference>
<accession>A0ABV3RJL1</accession>
<dbReference type="InterPro" id="IPR039421">
    <property type="entry name" value="Type_1_exporter"/>
</dbReference>
<name>A0ABV3RJL1_9RHOB</name>
<dbReference type="PROSITE" id="PS50929">
    <property type="entry name" value="ABC_TM1F"/>
    <property type="match status" value="1"/>
</dbReference>
<dbReference type="Pfam" id="PF00664">
    <property type="entry name" value="ABC_membrane"/>
    <property type="match status" value="1"/>
</dbReference>
<keyword evidence="8" id="KW-1185">Reference proteome</keyword>
<evidence type="ECO:0000256" key="1">
    <source>
        <dbReference type="ARBA" id="ARBA00004651"/>
    </source>
</evidence>
<dbReference type="EMBL" id="JBFNXX010000003">
    <property type="protein sequence ID" value="MEW9919147.1"/>
    <property type="molecule type" value="Genomic_DNA"/>
</dbReference>
<keyword evidence="2 5" id="KW-0812">Transmembrane</keyword>
<proteinExistence type="predicted"/>
<dbReference type="PANTHER" id="PTHR43394">
    <property type="entry name" value="ATP-DEPENDENT PERMEASE MDL1, MITOCHONDRIAL"/>
    <property type="match status" value="1"/>
</dbReference>
<sequence length="325" mass="36207">MKPFSWLFSPKTVRRTGDDSAAGSIWTYVWRMTGWHQVTACVIAVVVAALNLAPIELQRRIVNEVVETQDVPLLIRFGIAYLAVIVLHQAVKFGLRMYQAWLTESTNIYTRRHLLSLYGGQIENEQTVDGEGRVVSIVGSEVEKLGGFVGEALSQACANIALLLGVLVYMFVVEPGIALFALAFMVPQLVLTPFMQKKLNELVEERVAYVRSLGDCVAEIEASFDEDGSRILSRIYRNRITFNLLKFTLKAALNLTNALGPLSVLLFGGYLVMQGETQVGVIVAFISGFERISGPVRDLVSFYRVTEQARVQHDMVAKWMGRVID</sequence>
<protein>
    <submittedName>
        <fullName evidence="7">ABC transporter transmembrane domain-containing protein</fullName>
    </submittedName>
</protein>
<dbReference type="RefSeq" id="WP_367876846.1">
    <property type="nucleotide sequence ID" value="NZ_JBFNXX010000003.1"/>
</dbReference>
<evidence type="ECO:0000259" key="6">
    <source>
        <dbReference type="PROSITE" id="PS50929"/>
    </source>
</evidence>
<evidence type="ECO:0000313" key="7">
    <source>
        <dbReference type="EMBL" id="MEW9919147.1"/>
    </source>
</evidence>
<gene>
    <name evidence="7" type="ORF">AB2B41_06010</name>
</gene>
<dbReference type="Proteomes" id="UP001556098">
    <property type="component" value="Unassembled WGS sequence"/>
</dbReference>
<dbReference type="CDD" id="cd07346">
    <property type="entry name" value="ABC_6TM_exporters"/>
    <property type="match status" value="1"/>
</dbReference>
<evidence type="ECO:0000256" key="2">
    <source>
        <dbReference type="ARBA" id="ARBA00022692"/>
    </source>
</evidence>
<organism evidence="7 8">
    <name type="scientific">Sulfitobacter sediminis</name>
    <dbReference type="NCBI Taxonomy" id="3234186"/>
    <lineage>
        <taxon>Bacteria</taxon>
        <taxon>Pseudomonadati</taxon>
        <taxon>Pseudomonadota</taxon>
        <taxon>Alphaproteobacteria</taxon>
        <taxon>Rhodobacterales</taxon>
        <taxon>Roseobacteraceae</taxon>
        <taxon>Sulfitobacter</taxon>
    </lineage>
</organism>
<dbReference type="SUPFAM" id="SSF90123">
    <property type="entry name" value="ABC transporter transmembrane region"/>
    <property type="match status" value="1"/>
</dbReference>
<feature type="domain" description="ABC transmembrane type-1" evidence="6">
    <location>
        <begin position="38"/>
        <end position="308"/>
    </location>
</feature>
<dbReference type="InterPro" id="IPR036640">
    <property type="entry name" value="ABC1_TM_sf"/>
</dbReference>
<evidence type="ECO:0000256" key="5">
    <source>
        <dbReference type="SAM" id="Phobius"/>
    </source>
</evidence>
<evidence type="ECO:0000313" key="8">
    <source>
        <dbReference type="Proteomes" id="UP001556098"/>
    </source>
</evidence>
<feature type="transmembrane region" description="Helical" evidence="5">
    <location>
        <begin position="160"/>
        <end position="186"/>
    </location>
</feature>
<comment type="subcellular location">
    <subcellularLocation>
        <location evidence="1">Cell membrane</location>
        <topology evidence="1">Multi-pass membrane protein</topology>
    </subcellularLocation>
</comment>
<keyword evidence="3 5" id="KW-1133">Transmembrane helix</keyword>
<evidence type="ECO:0000256" key="3">
    <source>
        <dbReference type="ARBA" id="ARBA00022989"/>
    </source>
</evidence>
<dbReference type="PANTHER" id="PTHR43394:SF1">
    <property type="entry name" value="ATP-BINDING CASSETTE SUB-FAMILY B MEMBER 10, MITOCHONDRIAL"/>
    <property type="match status" value="1"/>
</dbReference>
<keyword evidence="4 5" id="KW-0472">Membrane</keyword>